<dbReference type="AlphaFoldDB" id="A0A392RH79"/>
<keyword evidence="2" id="KW-1185">Reference proteome</keyword>
<evidence type="ECO:0000313" key="2">
    <source>
        <dbReference type="Proteomes" id="UP000265520"/>
    </source>
</evidence>
<dbReference type="EMBL" id="LXQA010228849">
    <property type="protein sequence ID" value="MCI35968.1"/>
    <property type="molecule type" value="Genomic_DNA"/>
</dbReference>
<name>A0A392RH79_9FABA</name>
<evidence type="ECO:0000313" key="1">
    <source>
        <dbReference type="EMBL" id="MCI35968.1"/>
    </source>
</evidence>
<comment type="caution">
    <text evidence="1">The sequence shown here is derived from an EMBL/GenBank/DDBJ whole genome shotgun (WGS) entry which is preliminary data.</text>
</comment>
<dbReference type="Proteomes" id="UP000265520">
    <property type="component" value="Unassembled WGS sequence"/>
</dbReference>
<organism evidence="1 2">
    <name type="scientific">Trifolium medium</name>
    <dbReference type="NCBI Taxonomy" id="97028"/>
    <lineage>
        <taxon>Eukaryota</taxon>
        <taxon>Viridiplantae</taxon>
        <taxon>Streptophyta</taxon>
        <taxon>Embryophyta</taxon>
        <taxon>Tracheophyta</taxon>
        <taxon>Spermatophyta</taxon>
        <taxon>Magnoliopsida</taxon>
        <taxon>eudicotyledons</taxon>
        <taxon>Gunneridae</taxon>
        <taxon>Pentapetalae</taxon>
        <taxon>rosids</taxon>
        <taxon>fabids</taxon>
        <taxon>Fabales</taxon>
        <taxon>Fabaceae</taxon>
        <taxon>Papilionoideae</taxon>
        <taxon>50 kb inversion clade</taxon>
        <taxon>NPAAA clade</taxon>
        <taxon>Hologalegina</taxon>
        <taxon>IRL clade</taxon>
        <taxon>Trifolieae</taxon>
        <taxon>Trifolium</taxon>
    </lineage>
</organism>
<sequence length="103" mass="11093">MEETGKYKKDKRLNSFAISNAWFAKGSTTIATSGVVEFEQSELNESRKDGMDLVTATSICKGSSCGRSCLFIGGRKVQFIVEGRDSSNLRVAGIGASMVGKMQ</sequence>
<reference evidence="1 2" key="1">
    <citation type="journal article" date="2018" name="Front. Plant Sci.">
        <title>Red Clover (Trifolium pratense) and Zigzag Clover (T. medium) - A Picture of Genomic Similarities and Differences.</title>
        <authorList>
            <person name="Dluhosova J."/>
            <person name="Istvanek J."/>
            <person name="Nedelnik J."/>
            <person name="Repkova J."/>
        </authorList>
    </citation>
    <scope>NUCLEOTIDE SEQUENCE [LARGE SCALE GENOMIC DNA]</scope>
    <source>
        <strain evidence="2">cv. 10/8</strain>
        <tissue evidence="1">Leaf</tissue>
    </source>
</reference>
<feature type="non-terminal residue" evidence="1">
    <location>
        <position position="103"/>
    </location>
</feature>
<protein>
    <submittedName>
        <fullName evidence="1">Uncharacterized protein</fullName>
    </submittedName>
</protein>
<proteinExistence type="predicted"/>
<accession>A0A392RH79</accession>